<keyword evidence="3" id="KW-1185">Reference proteome</keyword>
<evidence type="ECO:0000313" key="3">
    <source>
        <dbReference type="Proteomes" id="UP000593567"/>
    </source>
</evidence>
<dbReference type="EMBL" id="VXIV02000942">
    <property type="protein sequence ID" value="KAF6035072.1"/>
    <property type="molecule type" value="Genomic_DNA"/>
</dbReference>
<dbReference type="AlphaFoldDB" id="A0A7J7K8V7"/>
<evidence type="ECO:0000256" key="1">
    <source>
        <dbReference type="SAM" id="MobiDB-lite"/>
    </source>
</evidence>
<organism evidence="2 3">
    <name type="scientific">Bugula neritina</name>
    <name type="common">Brown bryozoan</name>
    <name type="synonym">Sertularia neritina</name>
    <dbReference type="NCBI Taxonomy" id="10212"/>
    <lineage>
        <taxon>Eukaryota</taxon>
        <taxon>Metazoa</taxon>
        <taxon>Spiralia</taxon>
        <taxon>Lophotrochozoa</taxon>
        <taxon>Bryozoa</taxon>
        <taxon>Gymnolaemata</taxon>
        <taxon>Cheilostomatida</taxon>
        <taxon>Flustrina</taxon>
        <taxon>Buguloidea</taxon>
        <taxon>Bugulidae</taxon>
        <taxon>Bugula</taxon>
    </lineage>
</organism>
<name>A0A7J7K8V7_BUGNE</name>
<comment type="caution">
    <text evidence="2">The sequence shown here is derived from an EMBL/GenBank/DDBJ whole genome shotgun (WGS) entry which is preliminary data.</text>
</comment>
<feature type="region of interest" description="Disordered" evidence="1">
    <location>
        <begin position="1"/>
        <end position="23"/>
    </location>
</feature>
<accession>A0A7J7K8V7</accession>
<gene>
    <name evidence="2" type="ORF">EB796_006611</name>
</gene>
<sequence length="73" mass="7865">MMRVALGERDKMADESAGDSGERQVAAGCRTKATMRKALSPASLITKHIGLCSGIIAARTLNFIKQNLFHCIC</sequence>
<reference evidence="2" key="1">
    <citation type="submission" date="2020-06" db="EMBL/GenBank/DDBJ databases">
        <title>Draft genome of Bugula neritina, a colonial animal packing powerful symbionts and potential medicines.</title>
        <authorList>
            <person name="Rayko M."/>
        </authorList>
    </citation>
    <scope>NUCLEOTIDE SEQUENCE [LARGE SCALE GENOMIC DNA]</scope>
    <source>
        <strain evidence="2">Kwan_BN1</strain>
    </source>
</reference>
<feature type="compositionally biased region" description="Basic and acidic residues" evidence="1">
    <location>
        <begin position="1"/>
        <end position="14"/>
    </location>
</feature>
<dbReference type="Proteomes" id="UP000593567">
    <property type="component" value="Unassembled WGS sequence"/>
</dbReference>
<proteinExistence type="predicted"/>
<protein>
    <submittedName>
        <fullName evidence="2">Uncharacterized protein</fullName>
    </submittedName>
</protein>
<evidence type="ECO:0000313" key="2">
    <source>
        <dbReference type="EMBL" id="KAF6035072.1"/>
    </source>
</evidence>